<keyword evidence="6" id="KW-0441">Lipid A biosynthesis</keyword>
<evidence type="ECO:0000256" key="11">
    <source>
        <dbReference type="ARBA" id="ARBA00023136"/>
    </source>
</evidence>
<dbReference type="AlphaFoldDB" id="A0A919RZ99"/>
<evidence type="ECO:0000256" key="3">
    <source>
        <dbReference type="ARBA" id="ARBA00022475"/>
    </source>
</evidence>
<reference evidence="14" key="1">
    <citation type="submission" date="2021-03" db="EMBL/GenBank/DDBJ databases">
        <title>Taxonomic study of Clostridium polyendosporum from meadow-gley soil under rice.</title>
        <authorList>
            <person name="Kobayashi H."/>
            <person name="Tanizawa Y."/>
            <person name="Yagura M."/>
        </authorList>
    </citation>
    <scope>NUCLEOTIDE SEQUENCE</scope>
    <source>
        <strain evidence="14">JCM 30710</strain>
    </source>
</reference>
<dbReference type="GO" id="GO:0009103">
    <property type="term" value="P:lipopolysaccharide biosynthetic process"/>
    <property type="evidence" value="ECO:0007669"/>
    <property type="project" value="UniProtKB-KW"/>
</dbReference>
<keyword evidence="15" id="KW-1185">Reference proteome</keyword>
<keyword evidence="4" id="KW-0444">Lipid biosynthesis</keyword>
<feature type="domain" description="EamA" evidence="13">
    <location>
        <begin position="15"/>
        <end position="110"/>
    </location>
</feature>
<organism evidence="14 15">
    <name type="scientific">Clostridium polyendosporum</name>
    <dbReference type="NCBI Taxonomy" id="69208"/>
    <lineage>
        <taxon>Bacteria</taxon>
        <taxon>Bacillati</taxon>
        <taxon>Bacillota</taxon>
        <taxon>Clostridia</taxon>
        <taxon>Eubacteriales</taxon>
        <taxon>Clostridiaceae</taxon>
        <taxon>Clostridium</taxon>
    </lineage>
</organism>
<evidence type="ECO:0000256" key="6">
    <source>
        <dbReference type="ARBA" id="ARBA00022556"/>
    </source>
</evidence>
<dbReference type="InterPro" id="IPR037185">
    <property type="entry name" value="EmrE-like"/>
</dbReference>
<evidence type="ECO:0000256" key="7">
    <source>
        <dbReference type="ARBA" id="ARBA00022692"/>
    </source>
</evidence>
<dbReference type="Pfam" id="PF00892">
    <property type="entry name" value="EamA"/>
    <property type="match status" value="1"/>
</dbReference>
<accession>A0A919RZ99</accession>
<dbReference type="SUPFAM" id="SSF103481">
    <property type="entry name" value="Multidrug resistance efflux transporter EmrE"/>
    <property type="match status" value="1"/>
</dbReference>
<dbReference type="PANTHER" id="PTHR30561">
    <property type="entry name" value="SMR FAMILY PROTON-DEPENDENT DRUG EFFLUX TRANSPORTER SUGE"/>
    <property type="match status" value="1"/>
</dbReference>
<feature type="transmembrane region" description="Helical" evidence="12">
    <location>
        <begin position="68"/>
        <end position="88"/>
    </location>
</feature>
<keyword evidence="10" id="KW-0443">Lipid metabolism</keyword>
<keyword evidence="9 12" id="KW-1133">Transmembrane helix</keyword>
<proteinExistence type="inferred from homology"/>
<dbReference type="EMBL" id="BOPZ01000005">
    <property type="protein sequence ID" value="GIM28240.1"/>
    <property type="molecule type" value="Genomic_DNA"/>
</dbReference>
<evidence type="ECO:0000256" key="5">
    <source>
        <dbReference type="ARBA" id="ARBA00022519"/>
    </source>
</evidence>
<evidence type="ECO:0000313" key="15">
    <source>
        <dbReference type="Proteomes" id="UP000679179"/>
    </source>
</evidence>
<gene>
    <name evidence="14" type="ORF">CPJCM30710_09060</name>
</gene>
<evidence type="ECO:0000256" key="4">
    <source>
        <dbReference type="ARBA" id="ARBA00022516"/>
    </source>
</evidence>
<dbReference type="GO" id="GO:0022857">
    <property type="term" value="F:transmembrane transporter activity"/>
    <property type="evidence" value="ECO:0007669"/>
    <property type="project" value="InterPro"/>
</dbReference>
<evidence type="ECO:0000256" key="1">
    <source>
        <dbReference type="ARBA" id="ARBA00004651"/>
    </source>
</evidence>
<dbReference type="PANTHER" id="PTHR30561:SF9">
    <property type="entry name" value="4-AMINO-4-DEOXY-L-ARABINOSE-PHOSPHOUNDECAPRENOL FLIPPASE SUBUNIT ARNF-RELATED"/>
    <property type="match status" value="1"/>
</dbReference>
<name>A0A919RZ99_9CLOT</name>
<keyword evidence="8" id="KW-0448">Lipopolysaccharide biosynthesis</keyword>
<dbReference type="GO" id="GO:0005886">
    <property type="term" value="C:plasma membrane"/>
    <property type="evidence" value="ECO:0007669"/>
    <property type="project" value="UniProtKB-SubCell"/>
</dbReference>
<dbReference type="InterPro" id="IPR000390">
    <property type="entry name" value="Small_drug/metabolite_transptr"/>
</dbReference>
<evidence type="ECO:0000313" key="14">
    <source>
        <dbReference type="EMBL" id="GIM28240.1"/>
    </source>
</evidence>
<keyword evidence="3" id="KW-1003">Cell membrane</keyword>
<dbReference type="Proteomes" id="UP000679179">
    <property type="component" value="Unassembled WGS sequence"/>
</dbReference>
<comment type="caution">
    <text evidence="14">The sequence shown here is derived from an EMBL/GenBank/DDBJ whole genome shotgun (WGS) entry which is preliminary data.</text>
</comment>
<evidence type="ECO:0000256" key="9">
    <source>
        <dbReference type="ARBA" id="ARBA00022989"/>
    </source>
</evidence>
<evidence type="ECO:0000259" key="13">
    <source>
        <dbReference type="Pfam" id="PF00892"/>
    </source>
</evidence>
<evidence type="ECO:0000256" key="8">
    <source>
        <dbReference type="ARBA" id="ARBA00022985"/>
    </source>
</evidence>
<feature type="transmembrane region" description="Helical" evidence="12">
    <location>
        <begin position="94"/>
        <end position="112"/>
    </location>
</feature>
<evidence type="ECO:0000256" key="12">
    <source>
        <dbReference type="SAM" id="Phobius"/>
    </source>
</evidence>
<feature type="transmembrane region" description="Helical" evidence="12">
    <location>
        <begin position="12"/>
        <end position="32"/>
    </location>
</feature>
<evidence type="ECO:0000256" key="2">
    <source>
        <dbReference type="ARBA" id="ARBA00007362"/>
    </source>
</evidence>
<comment type="subcellular location">
    <subcellularLocation>
        <location evidence="1">Cell membrane</location>
        <topology evidence="1">Multi-pass membrane protein</topology>
    </subcellularLocation>
</comment>
<keyword evidence="7 12" id="KW-0812">Transmembrane</keyword>
<dbReference type="Gene3D" id="1.10.3730.20">
    <property type="match status" value="1"/>
</dbReference>
<dbReference type="RefSeq" id="WP_212902980.1">
    <property type="nucleotide sequence ID" value="NZ_BOPZ01000005.1"/>
</dbReference>
<protein>
    <submittedName>
        <fullName evidence="14">Membrane protein</fullName>
    </submittedName>
</protein>
<sequence length="115" mass="12661">MNSFITSFKKNYKGILFIIIASLLTSLGQLLWKLSNGQSLNFLISGFFLYGIGAVLMIIAFRYGSLSVIHPMLSFGYIFAIILGNIVLKESITIYQYLGIFIIILGVILIGGGDD</sequence>
<dbReference type="InterPro" id="IPR000620">
    <property type="entry name" value="EamA_dom"/>
</dbReference>
<evidence type="ECO:0000256" key="10">
    <source>
        <dbReference type="ARBA" id="ARBA00023098"/>
    </source>
</evidence>
<comment type="similarity">
    <text evidence="2">Belongs to the EamA transporter family.</text>
</comment>
<feature type="transmembrane region" description="Helical" evidence="12">
    <location>
        <begin position="38"/>
        <end position="61"/>
    </location>
</feature>
<keyword evidence="5" id="KW-0997">Cell inner membrane</keyword>
<keyword evidence="11 12" id="KW-0472">Membrane</keyword>